<dbReference type="EMBL" id="BARS01036440">
    <property type="protein sequence ID" value="GAG15386.1"/>
    <property type="molecule type" value="Genomic_DNA"/>
</dbReference>
<name>X0WRR7_9ZZZZ</name>
<reference evidence="1" key="1">
    <citation type="journal article" date="2014" name="Front. Microbiol.">
        <title>High frequency of phylogenetically diverse reductive dehalogenase-homologous genes in deep subseafloor sedimentary metagenomes.</title>
        <authorList>
            <person name="Kawai M."/>
            <person name="Futagami T."/>
            <person name="Toyoda A."/>
            <person name="Takaki Y."/>
            <person name="Nishi S."/>
            <person name="Hori S."/>
            <person name="Arai W."/>
            <person name="Tsubouchi T."/>
            <person name="Morono Y."/>
            <person name="Uchiyama I."/>
            <person name="Ito T."/>
            <person name="Fujiyama A."/>
            <person name="Inagaki F."/>
            <person name="Takami H."/>
        </authorList>
    </citation>
    <scope>NUCLEOTIDE SEQUENCE</scope>
    <source>
        <strain evidence="1">Expedition CK06-06</strain>
    </source>
</reference>
<gene>
    <name evidence="1" type="ORF">S01H1_56016</name>
</gene>
<feature type="non-terminal residue" evidence="1">
    <location>
        <position position="1"/>
    </location>
</feature>
<accession>X0WRR7</accession>
<protein>
    <recommendedName>
        <fullName evidence="2">Transposase DDE domain-containing protein</fullName>
    </recommendedName>
</protein>
<sequence length="65" mass="7925">ETGRWRQKHQAQKHRVLRMEFRTFLNAFIKIPCQIVRAGRKLIYRVLSYNPHLPVFFRLSTVLRC</sequence>
<evidence type="ECO:0000313" key="1">
    <source>
        <dbReference type="EMBL" id="GAG15386.1"/>
    </source>
</evidence>
<organism evidence="1">
    <name type="scientific">marine sediment metagenome</name>
    <dbReference type="NCBI Taxonomy" id="412755"/>
    <lineage>
        <taxon>unclassified sequences</taxon>
        <taxon>metagenomes</taxon>
        <taxon>ecological metagenomes</taxon>
    </lineage>
</organism>
<evidence type="ECO:0008006" key="2">
    <source>
        <dbReference type="Google" id="ProtNLM"/>
    </source>
</evidence>
<comment type="caution">
    <text evidence="1">The sequence shown here is derived from an EMBL/GenBank/DDBJ whole genome shotgun (WGS) entry which is preliminary data.</text>
</comment>
<dbReference type="AlphaFoldDB" id="X0WRR7"/>
<proteinExistence type="predicted"/>